<gene>
    <name evidence="1" type="ORF">ACFPN2_15345</name>
</gene>
<dbReference type="RefSeq" id="WP_380597974.1">
    <property type="nucleotide sequence ID" value="NZ_JBHSDU010000003.1"/>
</dbReference>
<dbReference type="Proteomes" id="UP001595904">
    <property type="component" value="Unassembled WGS sequence"/>
</dbReference>
<name>A0ABV8SSK5_9GAMM</name>
<dbReference type="EMBL" id="JBHSDU010000003">
    <property type="protein sequence ID" value="MFC4310466.1"/>
    <property type="molecule type" value="Genomic_DNA"/>
</dbReference>
<sequence length="152" mass="16846">MIYNVLVAAADNDTWSSIASGVRRYQAEAAIVRVKDGEQAVRYLFQRGLFTEEPETPHLVVLSAELSIVSADAIIERLRQHPRTRAIPVIVIRQDAVRDDLEEESESERCLLTPGAVVIFASERLEKQVASALSHLHRADAPMATSVPCNLQ</sequence>
<evidence type="ECO:0000313" key="1">
    <source>
        <dbReference type="EMBL" id="MFC4310466.1"/>
    </source>
</evidence>
<proteinExistence type="predicted"/>
<protein>
    <recommendedName>
        <fullName evidence="3">Response regulatory domain-containing protein</fullName>
    </recommendedName>
</protein>
<evidence type="ECO:0000313" key="2">
    <source>
        <dbReference type="Proteomes" id="UP001595904"/>
    </source>
</evidence>
<organism evidence="1 2">
    <name type="scientific">Steroidobacter flavus</name>
    <dbReference type="NCBI Taxonomy" id="1842136"/>
    <lineage>
        <taxon>Bacteria</taxon>
        <taxon>Pseudomonadati</taxon>
        <taxon>Pseudomonadota</taxon>
        <taxon>Gammaproteobacteria</taxon>
        <taxon>Steroidobacterales</taxon>
        <taxon>Steroidobacteraceae</taxon>
        <taxon>Steroidobacter</taxon>
    </lineage>
</organism>
<evidence type="ECO:0008006" key="3">
    <source>
        <dbReference type="Google" id="ProtNLM"/>
    </source>
</evidence>
<dbReference type="InterPro" id="IPR011006">
    <property type="entry name" value="CheY-like_superfamily"/>
</dbReference>
<dbReference type="SUPFAM" id="SSF52172">
    <property type="entry name" value="CheY-like"/>
    <property type="match status" value="1"/>
</dbReference>
<accession>A0ABV8SSK5</accession>
<comment type="caution">
    <text evidence="1">The sequence shown here is derived from an EMBL/GenBank/DDBJ whole genome shotgun (WGS) entry which is preliminary data.</text>
</comment>
<keyword evidence="2" id="KW-1185">Reference proteome</keyword>
<reference evidence="2" key="1">
    <citation type="journal article" date="2019" name="Int. J. Syst. Evol. Microbiol.">
        <title>The Global Catalogue of Microorganisms (GCM) 10K type strain sequencing project: providing services to taxonomists for standard genome sequencing and annotation.</title>
        <authorList>
            <consortium name="The Broad Institute Genomics Platform"/>
            <consortium name="The Broad Institute Genome Sequencing Center for Infectious Disease"/>
            <person name="Wu L."/>
            <person name="Ma J."/>
        </authorList>
    </citation>
    <scope>NUCLEOTIDE SEQUENCE [LARGE SCALE GENOMIC DNA]</scope>
    <source>
        <strain evidence="2">CGMCC 1.10759</strain>
    </source>
</reference>
<dbReference type="Gene3D" id="3.40.50.2300">
    <property type="match status" value="1"/>
</dbReference>